<protein>
    <submittedName>
        <fullName evidence="6">DUF2428 domain-containing protein</fullName>
    </submittedName>
</protein>
<evidence type="ECO:0000313" key="7">
    <source>
        <dbReference type="Proteomes" id="UP000076408"/>
    </source>
</evidence>
<feature type="compositionally biased region" description="Basic and acidic residues" evidence="2">
    <location>
        <begin position="1886"/>
        <end position="1903"/>
    </location>
</feature>
<feature type="region of interest" description="Disordered" evidence="2">
    <location>
        <begin position="1488"/>
        <end position="1520"/>
    </location>
</feature>
<feature type="compositionally biased region" description="Polar residues" evidence="2">
    <location>
        <begin position="1500"/>
        <end position="1509"/>
    </location>
</feature>
<feature type="region of interest" description="Disordered" evidence="2">
    <location>
        <begin position="1866"/>
        <end position="1960"/>
    </location>
</feature>
<dbReference type="VEuPathDB" id="VectorBase:ASTE009640"/>
<reference evidence="6" key="2">
    <citation type="submission" date="2020-05" db="UniProtKB">
        <authorList>
            <consortium name="EnsemblMetazoa"/>
        </authorList>
    </citation>
    <scope>IDENTIFICATION</scope>
    <source>
        <strain evidence="6">Indian</strain>
    </source>
</reference>
<proteinExistence type="predicted"/>
<dbReference type="InterPro" id="IPR056843">
    <property type="entry name" value="THADA-like_TPR"/>
</dbReference>
<evidence type="ECO:0000259" key="5">
    <source>
        <dbReference type="Pfam" id="PF25151"/>
    </source>
</evidence>
<keyword evidence="1" id="KW-0819">tRNA processing</keyword>
<feature type="region of interest" description="Disordered" evidence="2">
    <location>
        <begin position="762"/>
        <end position="796"/>
    </location>
</feature>
<sequence>MVYLERMNDQVSPSDKSELCLFIHSAIRIVISCFQQFPDQLKASYEGEKNVEKLVLICWDLLENPEIPMDTKTNCGILIAMNANLERRFLRLAQRVFDEDSSAKQMCLVNGIICTIENEHFSSPEWKGIEVLHRAATVLKEISEENSVEVSIVLGTTRGFFQMTKRLLGLKLDGYKTSERKELVDILAINLRYSLSHLDHYVDSIRHISRDLLKCTIQLGTRLDDSLNAIIYDYIRNGGININTKCILISAISSILKAKEVLRAIPDVAEFLLRSLTHNDHSNTNLHINNCYETLMMSYSYEDNKQEWFNRWVNPILMEITNGREGSIGGIVDAVDPNEASMHDAAEEPSKEGNRGNDIRETLHDLIRKAIRAYPEIAIYMIDSKVGISYGLVLSSLGIARKNGLFDAVQSTEAMWKNLLSYADIREAMISSDDSTRMSALYLITECHKSTEIFTKQDLECILFFLETNINVQAASLRQKITSCMKSALNRLRSGFLSIIKKSDIDGKSHYYYEFVKRLHEFCIVNQFIGANYSRRAISFQILLQLLQISSYIFYDDENISMWNERQVRILLSALNDSYESNKHYSLKVLSFCPKQFIEQFNGELNYEITRTLMISPRPNDSLSAAYYLEYLCFVNSTIDTPRLEMEPVNCNVAAKVYRCFLWCEEILMQGYRLASHSLLRASRENPMFGALICIRHLLSKLDLKELSGDECWRTSITRLISTCDSIAKVVSVVTNNSSPEGTFLEDFAVTNLSECTDIEMDEGNELSSPDDISSSSIQSAQNDEVGRPEGSRPETTPQMVLLCSWRTIKEISLILGDIASRSPIIETGSTAMPGDNGGLLTCQQILSIGNQFIELLSETKHRGAFEQAYIGFSKICLRLWGSPHAELHQLPMRWIQELITAITGGMGPVAAYTITDRDIAEINLDKLCVTRRSAGIPFIIQALITSELQVSSTKGLQFCMKTLLELCRSSTTSSQTRTHSLNILRSLFRSTDLGETVGEFVSEGIMCAINGYEAESWSERNSSTLLFSALMVRVFGVQRTKDSENLNIRNKMTGRIFFLRYPVLYDYFVLELERASKIIIQGTRSKKLHPLLLLLSRLYPSALEGSESNLKLSRFVPLVSICSGCAELQTRYLAAKIVSIIVSPDLMFDRICLLLESLNRSNNRNVNPNSLHGALLQILYLVKTKNPGLVAAATSSGQLNNWIELYTAISNYLFEVKPNFIIYSTILDILLEILARCQHIIIAEDDQFIDDLSNIVDYLLNLANHRNFYGEPLVFQKIVLLKTFMYLYSDDETGMRSSQCFLLRIEPDGETRQSPEYIKAMLNTILLVLDVDHIGKHCEEYDITPVEVFYFRNICELKPDRLRWLKAELLRSQQFHCLAVIVVIWTLKEQETEDDSVNIDDVTDLKVFDKNEVNIYGELELVRDYCIAELQHLEASNENYSLESNIDKIQKIVDKHLKQPMCIRKFLHSTAKTSSKLIGIMEQQNHHNLQRWSQEKSSIDSTRGSPTKTFDCPSALIPATPRIDISRASSHSSHHDSRDSSPENVFEQVGTGTLQDSGVLGFREEDTLDLRNSTEELQFMEPEKGNREKEKPNTQLEEQPTQQQHQFQQQQQQHNRKDSASSEVVAFLSISGRTSRLSSVGSQGSANSKLSATSAVSGISRSPSPHKMLLETSFCGAKPMQAYAESGMVGSALEPSTEQMLEQVILSRKKDPTEAVLAEGIHVHTANAMAANSTLDGGHRRGVPKTVPQQPPPGGGDGQGVQPGTAKAGGHVRRKSDCGTGTTNNLEIQTLKCNQTSRSVGNKRHIPPRDLKNSIVGVMPSGTEYIRIKLKPDHCYSDNGIADNERVVEKPKDGAQELSRIEKHVSEDHDDGHIAHAGNQSTSLTRDDAAPADRRPEPKRGDYSTPPPPPPPPPPASRSKSPKSSVPVPTEAKASVGVDVHKSQQQVQHATTSSISTSMRQKQAALFQMRMGSGSEEQIFCTTLKDYTKEMNRNSSTHHNHISRQKNHTHDQMSSTERPGSSNTIDDGMASSESEKDSEFDSASMRAGRHALRPNMLAIEDHESAGLVFQESFDDELPYIPTTLPEEKPVGIKLVPAKERTQHDLKTYPLERPRSTTPSILDH</sequence>
<name>A0A182YMZ8_ANOST</name>
<dbReference type="InterPro" id="IPR056842">
    <property type="entry name" value="THADA-like_TPR_C"/>
</dbReference>
<dbReference type="STRING" id="30069.A0A182YMZ8"/>
<feature type="compositionally biased region" description="Pro residues" evidence="2">
    <location>
        <begin position="1906"/>
        <end position="1917"/>
    </location>
</feature>
<dbReference type="VEuPathDB" id="VectorBase:ASTEI20_044327"/>
<feature type="compositionally biased region" description="Polar residues" evidence="2">
    <location>
        <begin position="2013"/>
        <end position="2026"/>
    </location>
</feature>
<feature type="compositionally biased region" description="Low complexity" evidence="2">
    <location>
        <begin position="1594"/>
        <end position="1614"/>
    </location>
</feature>
<feature type="region of interest" description="Disordered" evidence="2">
    <location>
        <begin position="2098"/>
        <end position="2124"/>
    </location>
</feature>
<organism evidence="6 7">
    <name type="scientific">Anopheles stephensi</name>
    <name type="common">Indo-Pakistan malaria mosquito</name>
    <dbReference type="NCBI Taxonomy" id="30069"/>
    <lineage>
        <taxon>Eukaryota</taxon>
        <taxon>Metazoa</taxon>
        <taxon>Ecdysozoa</taxon>
        <taxon>Arthropoda</taxon>
        <taxon>Hexapoda</taxon>
        <taxon>Insecta</taxon>
        <taxon>Pterygota</taxon>
        <taxon>Neoptera</taxon>
        <taxon>Endopterygota</taxon>
        <taxon>Diptera</taxon>
        <taxon>Nematocera</taxon>
        <taxon>Culicoidea</taxon>
        <taxon>Culicidae</taxon>
        <taxon>Anophelinae</taxon>
        <taxon>Anopheles</taxon>
    </lineage>
</organism>
<dbReference type="Pfam" id="PF10350">
    <property type="entry name" value="DUF2428"/>
    <property type="match status" value="1"/>
</dbReference>
<feature type="domain" description="tRNA (32-2'-O)-methyltransferase regulator THADA-like C-terminal TPR repeats region" evidence="5">
    <location>
        <begin position="1021"/>
        <end position="1182"/>
    </location>
</feature>
<dbReference type="InterPro" id="IPR051954">
    <property type="entry name" value="tRNA_methyltransferase_THADA"/>
</dbReference>
<evidence type="ECO:0000256" key="1">
    <source>
        <dbReference type="ARBA" id="ARBA00022694"/>
    </source>
</evidence>
<evidence type="ECO:0000256" key="2">
    <source>
        <dbReference type="SAM" id="MobiDB-lite"/>
    </source>
</evidence>
<dbReference type="EnsemblMetazoa" id="ASTEI09834-RA">
    <property type="protein sequence ID" value="ASTEI09834-PA"/>
    <property type="gene ID" value="ASTEI09834"/>
</dbReference>
<dbReference type="Pfam" id="PF25150">
    <property type="entry name" value="TPR_Trm732"/>
    <property type="match status" value="1"/>
</dbReference>
<evidence type="ECO:0000313" key="6">
    <source>
        <dbReference type="EnsemblMetazoa" id="ASTEI09834-PA"/>
    </source>
</evidence>
<dbReference type="Pfam" id="PF25151">
    <property type="entry name" value="TPR_Trm732_C"/>
    <property type="match status" value="1"/>
</dbReference>
<dbReference type="VEuPathDB" id="VectorBase:ASTEI09834"/>
<feature type="region of interest" description="Disordered" evidence="2">
    <location>
        <begin position="1994"/>
        <end position="2046"/>
    </location>
</feature>
<feature type="region of interest" description="Disordered" evidence="2">
    <location>
        <begin position="1569"/>
        <end position="1624"/>
    </location>
</feature>
<feature type="region of interest" description="Disordered" evidence="2">
    <location>
        <begin position="1637"/>
        <end position="1665"/>
    </location>
</feature>
<accession>A0A182YMZ8</accession>
<feature type="compositionally biased region" description="Polar residues" evidence="2">
    <location>
        <begin position="1637"/>
        <end position="1664"/>
    </location>
</feature>
<evidence type="ECO:0000259" key="3">
    <source>
        <dbReference type="Pfam" id="PF10350"/>
    </source>
</evidence>
<dbReference type="GO" id="GO:0005829">
    <property type="term" value="C:cytosol"/>
    <property type="evidence" value="ECO:0007669"/>
    <property type="project" value="TreeGrafter"/>
</dbReference>
<dbReference type="InterPro" id="IPR019442">
    <property type="entry name" value="THADA/TRM732_DUF2428"/>
</dbReference>
<dbReference type="PANTHER" id="PTHR14387">
    <property type="entry name" value="THADA/DEATH RECEPTOR INTERACTING PROTEIN"/>
    <property type="match status" value="1"/>
</dbReference>
<feature type="compositionally biased region" description="Low complexity" evidence="2">
    <location>
        <begin position="768"/>
        <end position="780"/>
    </location>
</feature>
<dbReference type="GO" id="GO:0030488">
    <property type="term" value="P:tRNA methylation"/>
    <property type="evidence" value="ECO:0007669"/>
    <property type="project" value="TreeGrafter"/>
</dbReference>
<feature type="compositionally biased region" description="Basic and acidic residues" evidence="2">
    <location>
        <begin position="1582"/>
        <end position="1593"/>
    </location>
</feature>
<reference evidence="7" key="1">
    <citation type="journal article" date="2014" name="Genome Biol.">
        <title>Genome analysis of a major urban malaria vector mosquito, Anopheles stephensi.</title>
        <authorList>
            <person name="Jiang X."/>
            <person name="Peery A."/>
            <person name="Hall A.B."/>
            <person name="Sharma A."/>
            <person name="Chen X.G."/>
            <person name="Waterhouse R.M."/>
            <person name="Komissarov A."/>
            <person name="Riehle M.M."/>
            <person name="Shouche Y."/>
            <person name="Sharakhova M.V."/>
            <person name="Lawson D."/>
            <person name="Pakpour N."/>
            <person name="Arensburger P."/>
            <person name="Davidson V.L."/>
            <person name="Eiglmeier K."/>
            <person name="Emrich S."/>
            <person name="George P."/>
            <person name="Kennedy R.C."/>
            <person name="Mane S.P."/>
            <person name="Maslen G."/>
            <person name="Oringanje C."/>
            <person name="Qi Y."/>
            <person name="Settlage R."/>
            <person name="Tojo M."/>
            <person name="Tubio J.M."/>
            <person name="Unger M.F."/>
            <person name="Wang B."/>
            <person name="Vernick K.D."/>
            <person name="Ribeiro J.M."/>
            <person name="James A.A."/>
            <person name="Michel K."/>
            <person name="Riehle M.A."/>
            <person name="Luckhart S."/>
            <person name="Sharakhov I.V."/>
            <person name="Tu Z."/>
        </authorList>
    </citation>
    <scope>NUCLEOTIDE SEQUENCE [LARGE SCALE GENOMIC DNA]</scope>
    <source>
        <strain evidence="7">Indian</strain>
    </source>
</reference>
<feature type="compositionally biased region" description="Polar residues" evidence="2">
    <location>
        <begin position="1944"/>
        <end position="1960"/>
    </location>
</feature>
<dbReference type="VEuPathDB" id="VectorBase:ASTEI20_044154"/>
<feature type="compositionally biased region" description="Basic and acidic residues" evidence="2">
    <location>
        <begin position="1866"/>
        <end position="1875"/>
    </location>
</feature>
<feature type="compositionally biased region" description="Basic and acidic residues" evidence="2">
    <location>
        <begin position="2098"/>
        <end position="2115"/>
    </location>
</feature>
<feature type="domain" description="DUF2428" evidence="3">
    <location>
        <begin position="717"/>
        <end position="1019"/>
    </location>
</feature>
<feature type="compositionally biased region" description="Low complexity" evidence="2">
    <location>
        <begin position="1918"/>
        <end position="1931"/>
    </location>
</feature>
<feature type="domain" description="tRNA (32-2'-O)-methyltransferase regulator THADA-like TPR repeats region" evidence="4">
    <location>
        <begin position="392"/>
        <end position="583"/>
    </location>
</feature>
<keyword evidence="7" id="KW-1185">Reference proteome</keyword>
<feature type="region of interest" description="Disordered" evidence="2">
    <location>
        <begin position="1527"/>
        <end position="1546"/>
    </location>
</feature>
<feature type="compositionally biased region" description="Basic residues" evidence="2">
    <location>
        <begin position="1997"/>
        <end position="2008"/>
    </location>
</feature>
<evidence type="ECO:0000259" key="4">
    <source>
        <dbReference type="Pfam" id="PF25150"/>
    </source>
</evidence>
<feature type="region of interest" description="Disordered" evidence="2">
    <location>
        <begin position="1734"/>
        <end position="1785"/>
    </location>
</feature>
<dbReference type="Proteomes" id="UP000076408">
    <property type="component" value="Unassembled WGS sequence"/>
</dbReference>
<dbReference type="PANTHER" id="PTHR14387:SF7">
    <property type="entry name" value="THYROID ADENOMA-ASSOCIATED PROTEIN"/>
    <property type="match status" value="1"/>
</dbReference>